<dbReference type="EMBL" id="JAFCMP010000223">
    <property type="protein sequence ID" value="KAG5182948.1"/>
    <property type="molecule type" value="Genomic_DNA"/>
</dbReference>
<organism evidence="1 2">
    <name type="scientific">Tribonema minus</name>
    <dbReference type="NCBI Taxonomy" id="303371"/>
    <lineage>
        <taxon>Eukaryota</taxon>
        <taxon>Sar</taxon>
        <taxon>Stramenopiles</taxon>
        <taxon>Ochrophyta</taxon>
        <taxon>PX clade</taxon>
        <taxon>Xanthophyceae</taxon>
        <taxon>Tribonematales</taxon>
        <taxon>Tribonemataceae</taxon>
        <taxon>Tribonema</taxon>
    </lineage>
</organism>
<accession>A0A836CF68</accession>
<keyword evidence="2" id="KW-1185">Reference proteome</keyword>
<dbReference type="Proteomes" id="UP000664859">
    <property type="component" value="Unassembled WGS sequence"/>
</dbReference>
<gene>
    <name evidence="1" type="ORF">JKP88DRAFT_272909</name>
</gene>
<dbReference type="AlphaFoldDB" id="A0A836CF68"/>
<proteinExistence type="predicted"/>
<protein>
    <submittedName>
        <fullName evidence="1">Uncharacterized protein</fullName>
    </submittedName>
</protein>
<evidence type="ECO:0000313" key="2">
    <source>
        <dbReference type="Proteomes" id="UP000664859"/>
    </source>
</evidence>
<comment type="caution">
    <text evidence="1">The sequence shown here is derived from an EMBL/GenBank/DDBJ whole genome shotgun (WGS) entry which is preliminary data.</text>
</comment>
<name>A0A836CF68_9STRA</name>
<reference evidence="1" key="1">
    <citation type="submission" date="2021-02" db="EMBL/GenBank/DDBJ databases">
        <title>First Annotated Genome of the Yellow-green Alga Tribonema minus.</title>
        <authorList>
            <person name="Mahan K.M."/>
        </authorList>
    </citation>
    <scope>NUCLEOTIDE SEQUENCE</scope>
    <source>
        <strain evidence="1">UTEX B ZZ1240</strain>
    </source>
</reference>
<evidence type="ECO:0000313" key="1">
    <source>
        <dbReference type="EMBL" id="KAG5182948.1"/>
    </source>
</evidence>
<sequence length="110" mass="12293">MGSPAYESIDNSSLRALDLLHEDNFISAYATFNEAVWEPLMNQLDPEEVDDAGEIVNETMSELDGYAYFVGRVGLAISDEGYMMCENSREYYELLRTAPVGAVRGRAPAW</sequence>